<comment type="caution">
    <text evidence="1">The sequence shown here is derived from an EMBL/GenBank/DDBJ whole genome shotgun (WGS) entry which is preliminary data.</text>
</comment>
<dbReference type="Proteomes" id="UP001620405">
    <property type="component" value="Unassembled WGS sequence"/>
</dbReference>
<dbReference type="RefSeq" id="WP_284397496.1">
    <property type="nucleotide sequence ID" value="NZ_BSNQ01000003.1"/>
</dbReference>
<accession>A0ABW8IVK3</accession>
<reference evidence="1 2" key="1">
    <citation type="submission" date="2020-10" db="EMBL/GenBank/DDBJ databases">
        <title>Phylogeny of dyella-like bacteria.</title>
        <authorList>
            <person name="Fu J."/>
        </authorList>
    </citation>
    <scope>NUCLEOTIDE SEQUENCE [LARGE SCALE GENOMIC DNA]</scope>
    <source>
        <strain evidence="1 2">DHOB07</strain>
    </source>
</reference>
<proteinExistence type="predicted"/>
<sequence length="240" mass="25766">MPKNVDYPRASLVNSIELADAVSSLGGSCTTEMAAERLNRKQGGAFTALVSAATKYGLLSSKSGKLILQQSYRDYALAYNESEKRSALRTALLSPPMFRAIYDRFQSKSLPMEHFEKLLIREFDVPGDQASKVSAYFLEGAAHAGMIGPGNVLVPIGESNGNEALDATLDDIDSKENPGFGIVGKNAQKTDQLGPGDYSITFKGPGLNSTIVVAEDEDLLIVDAMLKKVKKALAARNDES</sequence>
<name>A0ABW8IVK3_9GAMM</name>
<dbReference type="EMBL" id="JADIKG010000011">
    <property type="protein sequence ID" value="MFK2873424.1"/>
    <property type="molecule type" value="Genomic_DNA"/>
</dbReference>
<evidence type="ECO:0000313" key="2">
    <source>
        <dbReference type="Proteomes" id="UP001620405"/>
    </source>
</evidence>
<organism evidence="1 2">
    <name type="scientific">Dyella lipolytica</name>
    <dbReference type="NCBI Taxonomy" id="1867835"/>
    <lineage>
        <taxon>Bacteria</taxon>
        <taxon>Pseudomonadati</taxon>
        <taxon>Pseudomonadota</taxon>
        <taxon>Gammaproteobacteria</taxon>
        <taxon>Lysobacterales</taxon>
        <taxon>Rhodanobacteraceae</taxon>
        <taxon>Dyella</taxon>
    </lineage>
</organism>
<evidence type="ECO:0000313" key="1">
    <source>
        <dbReference type="EMBL" id="MFK2873424.1"/>
    </source>
</evidence>
<protein>
    <submittedName>
        <fullName evidence="1">Uncharacterized protein</fullName>
    </submittedName>
</protein>
<keyword evidence="2" id="KW-1185">Reference proteome</keyword>
<gene>
    <name evidence="1" type="ORF">ISP13_07750</name>
</gene>